<evidence type="ECO:0000313" key="1">
    <source>
        <dbReference type="EMBL" id="QHT35064.1"/>
    </source>
</evidence>
<proteinExistence type="predicted"/>
<dbReference type="EMBL" id="MN739012">
    <property type="protein sequence ID" value="QHT35064.1"/>
    <property type="molecule type" value="Genomic_DNA"/>
</dbReference>
<name>A0A6C0F0Y4_9ZZZZ</name>
<protein>
    <submittedName>
        <fullName evidence="1">Uncharacterized protein</fullName>
    </submittedName>
</protein>
<organism evidence="1">
    <name type="scientific">viral metagenome</name>
    <dbReference type="NCBI Taxonomy" id="1070528"/>
    <lineage>
        <taxon>unclassified sequences</taxon>
        <taxon>metagenomes</taxon>
        <taxon>organismal metagenomes</taxon>
    </lineage>
</organism>
<accession>A0A6C0F0Y4</accession>
<dbReference type="AlphaFoldDB" id="A0A6C0F0Y4"/>
<dbReference type="SUPFAM" id="SSF56784">
    <property type="entry name" value="HAD-like"/>
    <property type="match status" value="1"/>
</dbReference>
<sequence>MNALFDFDGVLHKHVHPVILEEHKKDYGSRKINITRDEMPTRVFQLNIDRIINYSKLGYNVYIVTARLCKHNVIKCLRSLGITEDIIPNKNVMHRQKSKAFKVTQLQANEYYDDSPHHIIEVQKIRHLLPENFKMFLSVPERNINIEIPADLNLSDSVLKVNVYRVLKFQHDFLSQLARKTPTRNINIELPAKLSIPDSEIKERVLKFQGKFLTNNRATRKNKSIVKKSNCKSMKKI</sequence>
<reference evidence="1" key="1">
    <citation type="journal article" date="2020" name="Nature">
        <title>Giant virus diversity and host interactions through global metagenomics.</title>
        <authorList>
            <person name="Schulz F."/>
            <person name="Roux S."/>
            <person name="Paez-Espino D."/>
            <person name="Jungbluth S."/>
            <person name="Walsh D.A."/>
            <person name="Denef V.J."/>
            <person name="McMahon K.D."/>
            <person name="Konstantinidis K.T."/>
            <person name="Eloe-Fadrosh E.A."/>
            <person name="Kyrpides N.C."/>
            <person name="Woyke T."/>
        </authorList>
    </citation>
    <scope>NUCLEOTIDE SEQUENCE</scope>
    <source>
        <strain evidence="1">GVMAG-M-3300009180-1</strain>
    </source>
</reference>
<dbReference type="InterPro" id="IPR036412">
    <property type="entry name" value="HAD-like_sf"/>
</dbReference>